<evidence type="ECO:0000256" key="2">
    <source>
        <dbReference type="PIRSR" id="PIRSR000868-1"/>
    </source>
</evidence>
<dbReference type="eggNOG" id="KOG0841">
    <property type="taxonomic scope" value="Eukaryota"/>
</dbReference>
<feature type="site" description="Interaction with phosphoserine on interacting protein" evidence="2">
    <location>
        <position position="35"/>
    </location>
</feature>
<dbReference type="Pfam" id="PF00244">
    <property type="entry name" value="14-3-3"/>
    <property type="match status" value="1"/>
</dbReference>
<dbReference type="Gene3D" id="1.20.190.20">
    <property type="entry name" value="14-3-3 domain"/>
    <property type="match status" value="1"/>
</dbReference>
<comment type="similarity">
    <text evidence="1">Belongs to the 14-3-3 family.</text>
</comment>
<evidence type="ECO:0000256" key="1">
    <source>
        <dbReference type="ARBA" id="ARBA00006141"/>
    </source>
</evidence>
<feature type="domain" description="14-3-3" evidence="3">
    <location>
        <begin position="1"/>
        <end position="211"/>
    </location>
</feature>
<evidence type="ECO:0000259" key="3">
    <source>
        <dbReference type="SMART" id="SM00101"/>
    </source>
</evidence>
<evidence type="ECO:0000313" key="4">
    <source>
        <dbReference type="Ensembl" id="ENSMPUP00000017338.1"/>
    </source>
</evidence>
<dbReference type="STRING" id="9669.ENSMPUP00000017338"/>
<sequence>EMVELMKKVGGMNVEMILKETSLSVAYRSVIGTRRSSWRIISSIEQVEENKEGVGKLKIIQEHWQMVWVHIYESLETLNKHFIPVPNTGESNVFYYKTKRDYHRYLAEFPTGRRLWRIASGLKTAKDIAMIELGPKPLIHSTLALNFSVFYYEILNSPDHAKAVCDDVVTEMDVLSEVSSRDSTLMMQLLHDNLTLWTSDMQGDWKEQNKEFMHDIEDENQ</sequence>
<protein>
    <recommendedName>
        <fullName evidence="3">14-3-3 domain-containing protein</fullName>
    </recommendedName>
</protein>
<dbReference type="GeneTree" id="ENSGT01140000282547"/>
<feature type="site" description="Interaction with phosphoserine on interacting protein" evidence="2">
    <location>
        <position position="104"/>
    </location>
</feature>
<dbReference type="InParanoid" id="M3Z176"/>
<organism evidence="4">
    <name type="scientific">Mustela putorius furo</name>
    <name type="common">European domestic ferret</name>
    <name type="synonym">Mustela furo</name>
    <dbReference type="NCBI Taxonomy" id="9669"/>
    <lineage>
        <taxon>Eukaryota</taxon>
        <taxon>Metazoa</taxon>
        <taxon>Chordata</taxon>
        <taxon>Craniata</taxon>
        <taxon>Vertebrata</taxon>
        <taxon>Euteleostomi</taxon>
        <taxon>Mammalia</taxon>
        <taxon>Eutheria</taxon>
        <taxon>Laurasiatheria</taxon>
        <taxon>Carnivora</taxon>
        <taxon>Caniformia</taxon>
        <taxon>Musteloidea</taxon>
        <taxon>Mustelidae</taxon>
        <taxon>Mustelinae</taxon>
        <taxon>Mustela</taxon>
    </lineage>
</organism>
<dbReference type="EMBL" id="AEYP01091438">
    <property type="status" value="NOT_ANNOTATED_CDS"/>
    <property type="molecule type" value="Genomic_DNA"/>
</dbReference>
<dbReference type="InterPro" id="IPR036815">
    <property type="entry name" value="14-3-3_dom_sf"/>
</dbReference>
<dbReference type="PRINTS" id="PR00305">
    <property type="entry name" value="1433ZETA"/>
</dbReference>
<accession>M3Z176</accession>
<dbReference type="InterPro" id="IPR023410">
    <property type="entry name" value="14-3-3_domain"/>
</dbReference>
<dbReference type="Ensembl" id="ENSMPUT00000017594.1">
    <property type="protein sequence ID" value="ENSMPUP00000017338.1"/>
    <property type="gene ID" value="ENSMPUG00000017448.1"/>
</dbReference>
<dbReference type="AlphaFoldDB" id="M3Z176"/>
<dbReference type="HOGENOM" id="CLU_058290_0_2_1"/>
<name>M3Z176_MUSPF</name>
<dbReference type="SMART" id="SM00101">
    <property type="entry name" value="14_3_3"/>
    <property type="match status" value="1"/>
</dbReference>
<dbReference type="InterPro" id="IPR000308">
    <property type="entry name" value="14-3-3"/>
</dbReference>
<dbReference type="PANTHER" id="PTHR18860">
    <property type="entry name" value="14-3-3 PROTEIN"/>
    <property type="match status" value="1"/>
</dbReference>
<dbReference type="PIRSF" id="PIRSF000868">
    <property type="entry name" value="14-3-3"/>
    <property type="match status" value="1"/>
</dbReference>
<proteinExistence type="inferred from homology"/>
<dbReference type="EMBL" id="AEYP01091437">
    <property type="status" value="NOT_ANNOTATED_CDS"/>
    <property type="molecule type" value="Genomic_DNA"/>
</dbReference>
<reference evidence="4" key="1">
    <citation type="submission" date="2024-06" db="UniProtKB">
        <authorList>
            <consortium name="Ensembl"/>
        </authorList>
    </citation>
    <scope>IDENTIFICATION</scope>
</reference>
<dbReference type="SUPFAM" id="SSF48445">
    <property type="entry name" value="14-3-3 protein"/>
    <property type="match status" value="1"/>
</dbReference>